<feature type="region of interest" description="Disordered" evidence="1">
    <location>
        <begin position="120"/>
        <end position="149"/>
    </location>
</feature>
<accession>A0A1M5CTW3</accession>
<evidence type="ECO:0000313" key="4">
    <source>
        <dbReference type="Proteomes" id="UP000184368"/>
    </source>
</evidence>
<protein>
    <submittedName>
        <fullName evidence="3">Uncharacterized protein</fullName>
    </submittedName>
</protein>
<organism evidence="3 4">
    <name type="scientific">Cnuella takakiae</name>
    <dbReference type="NCBI Taxonomy" id="1302690"/>
    <lineage>
        <taxon>Bacteria</taxon>
        <taxon>Pseudomonadati</taxon>
        <taxon>Bacteroidota</taxon>
        <taxon>Chitinophagia</taxon>
        <taxon>Chitinophagales</taxon>
        <taxon>Chitinophagaceae</taxon>
        <taxon>Cnuella</taxon>
    </lineage>
</organism>
<keyword evidence="4" id="KW-1185">Reference proteome</keyword>
<proteinExistence type="predicted"/>
<feature type="compositionally biased region" description="Low complexity" evidence="1">
    <location>
        <begin position="25"/>
        <end position="52"/>
    </location>
</feature>
<feature type="compositionally biased region" description="Polar residues" evidence="1">
    <location>
        <begin position="291"/>
        <end position="310"/>
    </location>
</feature>
<feature type="region of interest" description="Disordered" evidence="1">
    <location>
        <begin position="290"/>
        <end position="310"/>
    </location>
</feature>
<keyword evidence="2" id="KW-0732">Signal</keyword>
<evidence type="ECO:0000256" key="2">
    <source>
        <dbReference type="SAM" id="SignalP"/>
    </source>
</evidence>
<feature type="signal peptide" evidence="2">
    <location>
        <begin position="1"/>
        <end position="19"/>
    </location>
</feature>
<name>A0A1M5CTW3_9BACT</name>
<feature type="chain" id="PRO_5009909399" evidence="2">
    <location>
        <begin position="20"/>
        <end position="310"/>
    </location>
</feature>
<evidence type="ECO:0000313" key="3">
    <source>
        <dbReference type="EMBL" id="SHF58116.1"/>
    </source>
</evidence>
<reference evidence="3 4" key="1">
    <citation type="submission" date="2016-11" db="EMBL/GenBank/DDBJ databases">
        <authorList>
            <person name="Jaros S."/>
            <person name="Januszkiewicz K."/>
            <person name="Wedrychowicz H."/>
        </authorList>
    </citation>
    <scope>NUCLEOTIDE SEQUENCE [LARGE SCALE GENOMIC DNA]</scope>
    <source>
        <strain evidence="3 4">DSM 26897</strain>
    </source>
</reference>
<dbReference type="RefSeq" id="WP_073043992.1">
    <property type="nucleotide sequence ID" value="NZ_FQUO01000009.1"/>
</dbReference>
<gene>
    <name evidence="3" type="ORF">SAMN05444008_109212</name>
</gene>
<dbReference type="EMBL" id="FQUO01000009">
    <property type="protein sequence ID" value="SHF58116.1"/>
    <property type="molecule type" value="Genomic_DNA"/>
</dbReference>
<sequence length="310" mass="32087">MKSTLFLSAATLFFSAAQAQVADTTNRNTGTTNQTTGTTQTVGTTGTTDSVGGNMGTGTAQVGVDNARRLNQYGSYSTRDSIAAKYKLQPMPGALTIEKTFPILGTYQLNTTPGAAGITGSTDATTATGTTGTTNTTGNTTTGTVNNSGNTMNATDASAAYGAQQITITLDSASKGIVWVEGLQQGRMKAYLKKSPATYRVVAQKSATGTAIPEGTMHLDSTTNTLHIALGVPYNDVDPTAIFAVSDSTASVDNTAEVKVKTKDSKTNKTTKSKSKVVFITATKVDAAMQQDATQQGTDAGTIQQNNQQQ</sequence>
<dbReference type="Proteomes" id="UP000184368">
    <property type="component" value="Unassembled WGS sequence"/>
</dbReference>
<evidence type="ECO:0000256" key="1">
    <source>
        <dbReference type="SAM" id="MobiDB-lite"/>
    </source>
</evidence>
<dbReference type="AlphaFoldDB" id="A0A1M5CTW3"/>
<feature type="region of interest" description="Disordered" evidence="1">
    <location>
        <begin position="25"/>
        <end position="60"/>
    </location>
</feature>